<dbReference type="AlphaFoldDB" id="A0A210PZM9"/>
<dbReference type="EMBL" id="NEDP02005330">
    <property type="protein sequence ID" value="OWF41936.1"/>
    <property type="molecule type" value="Genomic_DNA"/>
</dbReference>
<proteinExistence type="predicted"/>
<evidence type="ECO:0000313" key="2">
    <source>
        <dbReference type="Proteomes" id="UP000242188"/>
    </source>
</evidence>
<name>A0A210PZM9_MIZYE</name>
<sequence>MASEDIFDALIQDMCTMATRKAFEEIEAEDLAAVNGRLKPAGPTPVQLSVWGRWKPNFPLPCPPPANRTEMMTPRWGKFLPAPKTFCDVETMYERTVSLTKRWLQCEPEMEDQVLRRKHAERVNVWRNLLITNKNETFLSGVFKYKTTKSLLDTICPTKKTRLGNSFEVVDLKDIIPEIVVDFGEDEVEVPSVVVCVDNPVKPQGSNKKKQRRRRFLSCFGK</sequence>
<protein>
    <submittedName>
        <fullName evidence="1">Uncharacterized protein</fullName>
    </submittedName>
</protein>
<keyword evidence="2" id="KW-1185">Reference proteome</keyword>
<organism evidence="1 2">
    <name type="scientific">Mizuhopecten yessoensis</name>
    <name type="common">Japanese scallop</name>
    <name type="synonym">Patinopecten yessoensis</name>
    <dbReference type="NCBI Taxonomy" id="6573"/>
    <lineage>
        <taxon>Eukaryota</taxon>
        <taxon>Metazoa</taxon>
        <taxon>Spiralia</taxon>
        <taxon>Lophotrochozoa</taxon>
        <taxon>Mollusca</taxon>
        <taxon>Bivalvia</taxon>
        <taxon>Autobranchia</taxon>
        <taxon>Pteriomorphia</taxon>
        <taxon>Pectinida</taxon>
        <taxon>Pectinoidea</taxon>
        <taxon>Pectinidae</taxon>
        <taxon>Mizuhopecten</taxon>
    </lineage>
</organism>
<dbReference type="Proteomes" id="UP000242188">
    <property type="component" value="Unassembled WGS sequence"/>
</dbReference>
<reference evidence="1 2" key="1">
    <citation type="journal article" date="2017" name="Nat. Ecol. Evol.">
        <title>Scallop genome provides insights into evolution of bilaterian karyotype and development.</title>
        <authorList>
            <person name="Wang S."/>
            <person name="Zhang J."/>
            <person name="Jiao W."/>
            <person name="Li J."/>
            <person name="Xun X."/>
            <person name="Sun Y."/>
            <person name="Guo X."/>
            <person name="Huan P."/>
            <person name="Dong B."/>
            <person name="Zhang L."/>
            <person name="Hu X."/>
            <person name="Sun X."/>
            <person name="Wang J."/>
            <person name="Zhao C."/>
            <person name="Wang Y."/>
            <person name="Wang D."/>
            <person name="Huang X."/>
            <person name="Wang R."/>
            <person name="Lv J."/>
            <person name="Li Y."/>
            <person name="Zhang Z."/>
            <person name="Liu B."/>
            <person name="Lu W."/>
            <person name="Hui Y."/>
            <person name="Liang J."/>
            <person name="Zhou Z."/>
            <person name="Hou R."/>
            <person name="Li X."/>
            <person name="Liu Y."/>
            <person name="Li H."/>
            <person name="Ning X."/>
            <person name="Lin Y."/>
            <person name="Zhao L."/>
            <person name="Xing Q."/>
            <person name="Dou J."/>
            <person name="Li Y."/>
            <person name="Mao J."/>
            <person name="Guo H."/>
            <person name="Dou H."/>
            <person name="Li T."/>
            <person name="Mu C."/>
            <person name="Jiang W."/>
            <person name="Fu Q."/>
            <person name="Fu X."/>
            <person name="Miao Y."/>
            <person name="Liu J."/>
            <person name="Yu Q."/>
            <person name="Li R."/>
            <person name="Liao H."/>
            <person name="Li X."/>
            <person name="Kong Y."/>
            <person name="Jiang Z."/>
            <person name="Chourrout D."/>
            <person name="Li R."/>
            <person name="Bao Z."/>
        </authorList>
    </citation>
    <scope>NUCLEOTIDE SEQUENCE [LARGE SCALE GENOMIC DNA]</scope>
    <source>
        <strain evidence="1 2">PY_sf001</strain>
    </source>
</reference>
<evidence type="ECO:0000313" key="1">
    <source>
        <dbReference type="EMBL" id="OWF41936.1"/>
    </source>
</evidence>
<accession>A0A210PZM9</accession>
<comment type="caution">
    <text evidence="1">The sequence shown here is derived from an EMBL/GenBank/DDBJ whole genome shotgun (WGS) entry which is preliminary data.</text>
</comment>
<gene>
    <name evidence="1" type="ORF">KP79_PYT22483</name>
</gene>